<comment type="caution">
    <text evidence="1">The sequence shown here is derived from an EMBL/GenBank/DDBJ whole genome shotgun (WGS) entry which is preliminary data.</text>
</comment>
<dbReference type="AlphaFoldDB" id="A0A834X231"/>
<keyword evidence="2" id="KW-1185">Reference proteome</keyword>
<evidence type="ECO:0000313" key="2">
    <source>
        <dbReference type="Proteomes" id="UP000634136"/>
    </source>
</evidence>
<gene>
    <name evidence="1" type="ORF">G2W53_011595</name>
</gene>
<proteinExistence type="predicted"/>
<protein>
    <submittedName>
        <fullName evidence="1">Uncharacterized protein</fullName>
    </submittedName>
</protein>
<dbReference type="Proteomes" id="UP000634136">
    <property type="component" value="Unassembled WGS sequence"/>
</dbReference>
<sequence>MELIFNHKQLTDQSIKARRREKTVGEDQKYSKGIFRLQLASCHRSNR</sequence>
<accession>A0A834X231</accession>
<name>A0A834X231_9FABA</name>
<organism evidence="1 2">
    <name type="scientific">Senna tora</name>
    <dbReference type="NCBI Taxonomy" id="362788"/>
    <lineage>
        <taxon>Eukaryota</taxon>
        <taxon>Viridiplantae</taxon>
        <taxon>Streptophyta</taxon>
        <taxon>Embryophyta</taxon>
        <taxon>Tracheophyta</taxon>
        <taxon>Spermatophyta</taxon>
        <taxon>Magnoliopsida</taxon>
        <taxon>eudicotyledons</taxon>
        <taxon>Gunneridae</taxon>
        <taxon>Pentapetalae</taxon>
        <taxon>rosids</taxon>
        <taxon>fabids</taxon>
        <taxon>Fabales</taxon>
        <taxon>Fabaceae</taxon>
        <taxon>Caesalpinioideae</taxon>
        <taxon>Cassia clade</taxon>
        <taxon>Senna</taxon>
    </lineage>
</organism>
<evidence type="ECO:0000313" key="1">
    <source>
        <dbReference type="EMBL" id="KAF7836736.1"/>
    </source>
</evidence>
<dbReference type="EMBL" id="JAAIUW010000004">
    <property type="protein sequence ID" value="KAF7836736.1"/>
    <property type="molecule type" value="Genomic_DNA"/>
</dbReference>
<reference evidence="1" key="1">
    <citation type="submission" date="2020-09" db="EMBL/GenBank/DDBJ databases">
        <title>Genome-Enabled Discovery of Anthraquinone Biosynthesis in Senna tora.</title>
        <authorList>
            <person name="Kang S.-H."/>
            <person name="Pandey R.P."/>
            <person name="Lee C.-M."/>
            <person name="Sim J.-S."/>
            <person name="Jeong J.-T."/>
            <person name="Choi B.-S."/>
            <person name="Jung M."/>
            <person name="Ginzburg D."/>
            <person name="Zhao K."/>
            <person name="Won S.Y."/>
            <person name="Oh T.-J."/>
            <person name="Yu Y."/>
            <person name="Kim N.-H."/>
            <person name="Lee O.R."/>
            <person name="Lee T.-H."/>
            <person name="Bashyal P."/>
            <person name="Kim T.-S."/>
            <person name="Lee W.-H."/>
            <person name="Kawkins C."/>
            <person name="Kim C.-K."/>
            <person name="Kim J.S."/>
            <person name="Ahn B.O."/>
            <person name="Rhee S.Y."/>
            <person name="Sohng J.K."/>
        </authorList>
    </citation>
    <scope>NUCLEOTIDE SEQUENCE</scope>
    <source>
        <tissue evidence="1">Leaf</tissue>
    </source>
</reference>